<dbReference type="SMART" id="SM00530">
    <property type="entry name" value="HTH_XRE"/>
    <property type="match status" value="1"/>
</dbReference>
<gene>
    <name evidence="2" type="ORF">SAMEA2259716_00843</name>
</gene>
<dbReference type="Proteomes" id="UP000190074">
    <property type="component" value="Unassembled WGS sequence"/>
</dbReference>
<dbReference type="AlphaFoldDB" id="A0A1T5TZN7"/>
<dbReference type="EMBL" id="FVGW01000001">
    <property type="protein sequence ID" value="SKL51211.1"/>
    <property type="molecule type" value="Genomic_DNA"/>
</dbReference>
<dbReference type="SUPFAM" id="SSF47413">
    <property type="entry name" value="lambda repressor-like DNA-binding domains"/>
    <property type="match status" value="1"/>
</dbReference>
<dbReference type="CDD" id="cd00093">
    <property type="entry name" value="HTH_XRE"/>
    <property type="match status" value="1"/>
</dbReference>
<dbReference type="Pfam" id="PF01381">
    <property type="entry name" value="HTH_3"/>
    <property type="match status" value="1"/>
</dbReference>
<reference evidence="2 3" key="1">
    <citation type="submission" date="2016-11" db="EMBL/GenBank/DDBJ databases">
        <authorList>
            <consortium name="Pathogen Informatics"/>
        </authorList>
    </citation>
    <scope>NUCLEOTIDE SEQUENCE [LARGE SCALE GENOMIC DNA]</scope>
    <source>
        <strain evidence="2 3">911</strain>
    </source>
</reference>
<dbReference type="Gene3D" id="1.10.260.40">
    <property type="entry name" value="lambda repressor-like DNA-binding domains"/>
    <property type="match status" value="1"/>
</dbReference>
<feature type="domain" description="HTH cro/C1-type" evidence="1">
    <location>
        <begin position="22"/>
        <end position="77"/>
    </location>
</feature>
<dbReference type="InterPro" id="IPR010982">
    <property type="entry name" value="Lambda_DNA-bd_dom_sf"/>
</dbReference>
<dbReference type="GO" id="GO:0003677">
    <property type="term" value="F:DNA binding"/>
    <property type="evidence" value="ECO:0007669"/>
    <property type="project" value="InterPro"/>
</dbReference>
<accession>A0A1T5TZN7</accession>
<protein>
    <recommendedName>
        <fullName evidence="1">HTH cro/C1-type domain-containing protein</fullName>
    </recommendedName>
</protein>
<dbReference type="InterPro" id="IPR001387">
    <property type="entry name" value="Cro/C1-type_HTH"/>
</dbReference>
<dbReference type="RefSeq" id="WP_005061618.1">
    <property type="nucleotide sequence ID" value="NZ_FVAE01000003.1"/>
</dbReference>
<name>A0A1T5TZN7_9MYCO</name>
<evidence type="ECO:0000259" key="1">
    <source>
        <dbReference type="PROSITE" id="PS50943"/>
    </source>
</evidence>
<evidence type="ECO:0000313" key="2">
    <source>
        <dbReference type="EMBL" id="SKL51211.1"/>
    </source>
</evidence>
<dbReference type="PROSITE" id="PS50943">
    <property type="entry name" value="HTH_CROC1"/>
    <property type="match status" value="1"/>
</dbReference>
<organism evidence="2 3">
    <name type="scientific">Mycobacteroides abscessus subsp. massiliense</name>
    <dbReference type="NCBI Taxonomy" id="1962118"/>
    <lineage>
        <taxon>Bacteria</taxon>
        <taxon>Bacillati</taxon>
        <taxon>Actinomycetota</taxon>
        <taxon>Actinomycetes</taxon>
        <taxon>Mycobacteriales</taxon>
        <taxon>Mycobacteriaceae</taxon>
        <taxon>Mycobacteroides</taxon>
        <taxon>Mycobacteroides abscessus</taxon>
    </lineage>
</organism>
<proteinExistence type="predicted"/>
<sequence>MTTAEKVHGNNWVPADTLAARVVVLRNALRMSRREFSQLTGLTENALQGIESGRSPHKLTEKIQAIHRATGASREWLMWGGQLATEEASSTVLTHE</sequence>
<evidence type="ECO:0000313" key="3">
    <source>
        <dbReference type="Proteomes" id="UP000190074"/>
    </source>
</evidence>